<evidence type="ECO:0000256" key="1">
    <source>
        <dbReference type="ARBA" id="ARBA00006068"/>
    </source>
</evidence>
<feature type="compositionally biased region" description="Low complexity" evidence="2">
    <location>
        <begin position="144"/>
        <end position="160"/>
    </location>
</feature>
<dbReference type="AlphaFoldDB" id="A0A849A9M3"/>
<comment type="caution">
    <text evidence="6">The sequence shown here is derived from an EMBL/GenBank/DDBJ whole genome shotgun (WGS) entry which is preliminary data.</text>
</comment>
<feature type="compositionally biased region" description="Gly residues" evidence="2">
    <location>
        <begin position="546"/>
        <end position="556"/>
    </location>
</feature>
<dbReference type="InterPro" id="IPR004474">
    <property type="entry name" value="LytR_CpsA_psr"/>
</dbReference>
<dbReference type="Pfam" id="PF13399">
    <property type="entry name" value="LytR_C"/>
    <property type="match status" value="1"/>
</dbReference>
<sequence length="719" mass="73780">MSRPTGNDRGPRRFGPSSQADGSGAPPARPAPSDRDPATQRPTFDLRGPDRGSLRPGQQPRGQAGQPADQRGQVGRPADQRGPSADPRNRQQPGGARPALPPRAEGAAAGRRPDSPVARREQRPNATQRAWSELDQPRTSMMPAGAAAGAAAQGNDAGAGRPPGPPVPPRRVPPGGPGGTGSGGSGPRRNRGGVLAGRIVATVAAVALLLVCGVAFIANPQGTSQAQEKAKQAGKSFPGMTILLIGSDARSDANGNPLTPEQLAQVSTTLDGGATNTDTMMLLHIPEGGGRATAVSIPRDTWIPQSVIEGIDGPYSDGSTGPYKPNKINAYYGTAMAYTQQALAKQGVNGAERQRRSQEAGRQMLIEVLSKFTGVYIDHFAEVNLIAFYDISKALGGVPVCLKKPVDDPYSGAKFDAGLQTVEGSSALSFVRQRHGLPGGDLDRERRQQVFLASALKTAQSSPGKLPGLLDVANKDLVMDAGLDLLTLAEQMKAISAGQVDFMTMPTQGAAKGVGTDALAADPDTTQQFFDKTMGDGGATTDPGTGTTGTGTGTGTGDPTTGSTSDSNRLEVDVESGVMTSGVGRQVANTLSEAGFQVGAPTDMEGKSDNNQVSVTQIHYAPSQKDAAQKIRDALGFGELRANSDISAGRVLVIAGQDAVGQGLRTPGAAFTVPAVQPLTQPAALAAPAAGSMQPAELAVQPRLAAAVPDSIDGVPCVN</sequence>
<name>A0A849A9M3_9ACTN</name>
<feature type="compositionally biased region" description="Basic and acidic residues" evidence="2">
    <location>
        <begin position="111"/>
        <end position="123"/>
    </location>
</feature>
<gene>
    <name evidence="6" type="ORF">HKD39_11315</name>
</gene>
<evidence type="ECO:0008006" key="8">
    <source>
        <dbReference type="Google" id="ProtNLM"/>
    </source>
</evidence>
<evidence type="ECO:0000256" key="3">
    <source>
        <dbReference type="SAM" id="Phobius"/>
    </source>
</evidence>
<feature type="compositionally biased region" description="Gly residues" evidence="2">
    <location>
        <begin position="177"/>
        <end position="186"/>
    </location>
</feature>
<dbReference type="NCBIfam" id="TIGR00350">
    <property type="entry name" value="lytR_cpsA_psr"/>
    <property type="match status" value="1"/>
</dbReference>
<dbReference type="InterPro" id="IPR027381">
    <property type="entry name" value="LytR/CpsA/Psr_C"/>
</dbReference>
<dbReference type="Gene3D" id="3.40.630.190">
    <property type="entry name" value="LCP protein"/>
    <property type="match status" value="1"/>
</dbReference>
<feature type="compositionally biased region" description="Low complexity" evidence="2">
    <location>
        <begin position="55"/>
        <end position="68"/>
    </location>
</feature>
<keyword evidence="7" id="KW-1185">Reference proteome</keyword>
<accession>A0A849A9M3</accession>
<feature type="region of interest" description="Disordered" evidence="2">
    <location>
        <begin position="531"/>
        <end position="571"/>
    </location>
</feature>
<protein>
    <recommendedName>
        <fullName evidence="8">LytR family transcriptional attenuator</fullName>
    </recommendedName>
</protein>
<feature type="domain" description="Cell envelope-related transcriptional attenuator" evidence="4">
    <location>
        <begin position="276"/>
        <end position="460"/>
    </location>
</feature>
<keyword evidence="3" id="KW-0472">Membrane</keyword>
<dbReference type="PANTHER" id="PTHR33392">
    <property type="entry name" value="POLYISOPRENYL-TEICHOIC ACID--PEPTIDOGLYCAN TEICHOIC ACID TRANSFERASE TAGU"/>
    <property type="match status" value="1"/>
</dbReference>
<dbReference type="RefSeq" id="WP_171199953.1">
    <property type="nucleotide sequence ID" value="NZ_JABEND010000005.1"/>
</dbReference>
<evidence type="ECO:0000256" key="2">
    <source>
        <dbReference type="SAM" id="MobiDB-lite"/>
    </source>
</evidence>
<feature type="compositionally biased region" description="Low complexity" evidence="2">
    <location>
        <begin position="93"/>
        <end position="110"/>
    </location>
</feature>
<evidence type="ECO:0000313" key="6">
    <source>
        <dbReference type="EMBL" id="NNG36293.1"/>
    </source>
</evidence>
<dbReference type="Gene3D" id="3.30.70.2390">
    <property type="match status" value="1"/>
</dbReference>
<feature type="compositionally biased region" description="Low complexity" evidence="2">
    <location>
        <begin position="557"/>
        <end position="566"/>
    </location>
</feature>
<dbReference type="Pfam" id="PF03816">
    <property type="entry name" value="LytR_cpsA_psr"/>
    <property type="match status" value="1"/>
</dbReference>
<keyword evidence="3" id="KW-1133">Transmembrane helix</keyword>
<feature type="region of interest" description="Disordered" evidence="2">
    <location>
        <begin position="1"/>
        <end position="190"/>
    </location>
</feature>
<comment type="similarity">
    <text evidence="1">Belongs to the LytR/CpsA/Psr (LCP) family.</text>
</comment>
<feature type="domain" description="LytR/CpsA/Psr regulator C-terminal" evidence="5">
    <location>
        <begin position="570"/>
        <end position="658"/>
    </location>
</feature>
<reference evidence="6 7" key="1">
    <citation type="submission" date="2020-05" db="EMBL/GenBank/DDBJ databases">
        <title>Nakamurella sp. DB0629 isolated from air conditioner.</title>
        <authorList>
            <person name="Kim D.H."/>
            <person name="Kim D.-U."/>
        </authorList>
    </citation>
    <scope>NUCLEOTIDE SEQUENCE [LARGE SCALE GENOMIC DNA]</scope>
    <source>
        <strain evidence="6 7">DB0629</strain>
    </source>
</reference>
<organism evidence="6 7">
    <name type="scientific">Nakamurella aerolata</name>
    <dbReference type="NCBI Taxonomy" id="1656892"/>
    <lineage>
        <taxon>Bacteria</taxon>
        <taxon>Bacillati</taxon>
        <taxon>Actinomycetota</taxon>
        <taxon>Actinomycetes</taxon>
        <taxon>Nakamurellales</taxon>
        <taxon>Nakamurellaceae</taxon>
        <taxon>Nakamurella</taxon>
    </lineage>
</organism>
<dbReference type="InterPro" id="IPR050922">
    <property type="entry name" value="LytR/CpsA/Psr_CW_biosynth"/>
</dbReference>
<dbReference type="EMBL" id="JABEND010000005">
    <property type="protein sequence ID" value="NNG36293.1"/>
    <property type="molecule type" value="Genomic_DNA"/>
</dbReference>
<evidence type="ECO:0000259" key="5">
    <source>
        <dbReference type="Pfam" id="PF13399"/>
    </source>
</evidence>
<dbReference type="Proteomes" id="UP000562984">
    <property type="component" value="Unassembled WGS sequence"/>
</dbReference>
<evidence type="ECO:0000259" key="4">
    <source>
        <dbReference type="Pfam" id="PF03816"/>
    </source>
</evidence>
<evidence type="ECO:0000313" key="7">
    <source>
        <dbReference type="Proteomes" id="UP000562984"/>
    </source>
</evidence>
<feature type="transmembrane region" description="Helical" evidence="3">
    <location>
        <begin position="195"/>
        <end position="218"/>
    </location>
</feature>
<keyword evidence="3" id="KW-0812">Transmembrane</keyword>
<dbReference type="PANTHER" id="PTHR33392:SF6">
    <property type="entry name" value="POLYISOPRENYL-TEICHOIC ACID--PEPTIDOGLYCAN TEICHOIC ACID TRANSFERASE TAGU"/>
    <property type="match status" value="1"/>
</dbReference>
<feature type="compositionally biased region" description="Pro residues" evidence="2">
    <location>
        <begin position="162"/>
        <end position="176"/>
    </location>
</feature>
<proteinExistence type="inferred from homology"/>